<dbReference type="EMBL" id="MU276103">
    <property type="protein sequence ID" value="KAI0041763.1"/>
    <property type="molecule type" value="Genomic_DNA"/>
</dbReference>
<protein>
    <submittedName>
        <fullName evidence="1">Uncharacterized protein</fullName>
    </submittedName>
</protein>
<gene>
    <name evidence="1" type="ORF">FA95DRAFT_653434</name>
</gene>
<evidence type="ECO:0000313" key="1">
    <source>
        <dbReference type="EMBL" id="KAI0041763.1"/>
    </source>
</evidence>
<proteinExistence type="predicted"/>
<name>A0ACB8RCJ5_9AGAM</name>
<comment type="caution">
    <text evidence="1">The sequence shown here is derived from an EMBL/GenBank/DDBJ whole genome shotgun (WGS) entry which is preliminary data.</text>
</comment>
<dbReference type="Proteomes" id="UP000814033">
    <property type="component" value="Unassembled WGS sequence"/>
</dbReference>
<sequence length="283" mass="31340">MWPHRSSADLTVNDVAVLELCPTIDDISIVPDIGLHAASQSELVERLLHSISKRPVFLSLSGHPIFVERIIHIWPTIRHLDLRLWRTASWAKPLVNMPCRLHTLAATANSIPIEWSAPAAVPPALCDLEIWHIDWDDGEQCAALVSLGVLTRLRTLVVDGLAPAPAGTVLAGLETLVLTKLPEQACVLPHGLCHLGYHFNGRGEERVSAPRLLVDAARVLPEVGLRFWCMKTRGAFLARGMSTVSDACQYTWQESQLDDSILEHNRRTLCKWRTLCVSTNASL</sequence>
<keyword evidence="2" id="KW-1185">Reference proteome</keyword>
<organism evidence="1 2">
    <name type="scientific">Auriscalpium vulgare</name>
    <dbReference type="NCBI Taxonomy" id="40419"/>
    <lineage>
        <taxon>Eukaryota</taxon>
        <taxon>Fungi</taxon>
        <taxon>Dikarya</taxon>
        <taxon>Basidiomycota</taxon>
        <taxon>Agaricomycotina</taxon>
        <taxon>Agaricomycetes</taxon>
        <taxon>Russulales</taxon>
        <taxon>Auriscalpiaceae</taxon>
        <taxon>Auriscalpium</taxon>
    </lineage>
</organism>
<evidence type="ECO:0000313" key="2">
    <source>
        <dbReference type="Proteomes" id="UP000814033"/>
    </source>
</evidence>
<reference evidence="1" key="1">
    <citation type="submission" date="2021-02" db="EMBL/GenBank/DDBJ databases">
        <authorList>
            <consortium name="DOE Joint Genome Institute"/>
            <person name="Ahrendt S."/>
            <person name="Looney B.P."/>
            <person name="Miyauchi S."/>
            <person name="Morin E."/>
            <person name="Drula E."/>
            <person name="Courty P.E."/>
            <person name="Chicoki N."/>
            <person name="Fauchery L."/>
            <person name="Kohler A."/>
            <person name="Kuo A."/>
            <person name="Labutti K."/>
            <person name="Pangilinan J."/>
            <person name="Lipzen A."/>
            <person name="Riley R."/>
            <person name="Andreopoulos W."/>
            <person name="He G."/>
            <person name="Johnson J."/>
            <person name="Barry K.W."/>
            <person name="Grigoriev I.V."/>
            <person name="Nagy L."/>
            <person name="Hibbett D."/>
            <person name="Henrissat B."/>
            <person name="Matheny P.B."/>
            <person name="Labbe J."/>
            <person name="Martin F."/>
        </authorList>
    </citation>
    <scope>NUCLEOTIDE SEQUENCE</scope>
    <source>
        <strain evidence="1">FP105234-sp</strain>
    </source>
</reference>
<reference evidence="1" key="2">
    <citation type="journal article" date="2022" name="New Phytol.">
        <title>Evolutionary transition to the ectomycorrhizal habit in the genomes of a hyperdiverse lineage of mushroom-forming fungi.</title>
        <authorList>
            <person name="Looney B."/>
            <person name="Miyauchi S."/>
            <person name="Morin E."/>
            <person name="Drula E."/>
            <person name="Courty P.E."/>
            <person name="Kohler A."/>
            <person name="Kuo A."/>
            <person name="LaButti K."/>
            <person name="Pangilinan J."/>
            <person name="Lipzen A."/>
            <person name="Riley R."/>
            <person name="Andreopoulos W."/>
            <person name="He G."/>
            <person name="Johnson J."/>
            <person name="Nolan M."/>
            <person name="Tritt A."/>
            <person name="Barry K.W."/>
            <person name="Grigoriev I.V."/>
            <person name="Nagy L.G."/>
            <person name="Hibbett D."/>
            <person name="Henrissat B."/>
            <person name="Matheny P.B."/>
            <person name="Labbe J."/>
            <person name="Martin F.M."/>
        </authorList>
    </citation>
    <scope>NUCLEOTIDE SEQUENCE</scope>
    <source>
        <strain evidence="1">FP105234-sp</strain>
    </source>
</reference>
<accession>A0ACB8RCJ5</accession>